<dbReference type="PANTHER" id="PTHR23155">
    <property type="entry name" value="DISEASE RESISTANCE PROTEIN RP"/>
    <property type="match status" value="1"/>
</dbReference>
<sequence>MLIDHWIAQGFISIPSSSQQSVEQVALQYFEGLVSRCFLEFDRGYHGQYKMHDIIHDLAVVVAGSKYATLTKGHKGKVDKRARHVSLLEFDNHNLRSSSWEIPPSL</sequence>
<evidence type="ECO:0000259" key="2">
    <source>
        <dbReference type="Pfam" id="PF23559"/>
    </source>
</evidence>
<dbReference type="Pfam" id="PF23559">
    <property type="entry name" value="WHD_DRP"/>
    <property type="match status" value="1"/>
</dbReference>
<dbReference type="InParanoid" id="A0A2P5C0T3"/>
<organism evidence="3 4">
    <name type="scientific">Trema orientale</name>
    <name type="common">Charcoal tree</name>
    <name type="synonym">Celtis orientalis</name>
    <dbReference type="NCBI Taxonomy" id="63057"/>
    <lineage>
        <taxon>Eukaryota</taxon>
        <taxon>Viridiplantae</taxon>
        <taxon>Streptophyta</taxon>
        <taxon>Embryophyta</taxon>
        <taxon>Tracheophyta</taxon>
        <taxon>Spermatophyta</taxon>
        <taxon>Magnoliopsida</taxon>
        <taxon>eudicotyledons</taxon>
        <taxon>Gunneridae</taxon>
        <taxon>Pentapetalae</taxon>
        <taxon>rosids</taxon>
        <taxon>fabids</taxon>
        <taxon>Rosales</taxon>
        <taxon>Cannabaceae</taxon>
        <taxon>Trema</taxon>
    </lineage>
</organism>
<dbReference type="EMBL" id="JXTC01000429">
    <property type="protein sequence ID" value="PON54672.1"/>
    <property type="molecule type" value="Genomic_DNA"/>
</dbReference>
<keyword evidence="1" id="KW-0677">Repeat</keyword>
<dbReference type="PANTHER" id="PTHR23155:SF1211">
    <property type="entry name" value="OS09G0313500 PROTEIN"/>
    <property type="match status" value="1"/>
</dbReference>
<dbReference type="Proteomes" id="UP000237000">
    <property type="component" value="Unassembled WGS sequence"/>
</dbReference>
<proteinExistence type="predicted"/>
<dbReference type="InterPro" id="IPR058922">
    <property type="entry name" value="WHD_DRP"/>
</dbReference>
<feature type="non-terminal residue" evidence="3">
    <location>
        <position position="106"/>
    </location>
</feature>
<dbReference type="OrthoDB" id="5279713at2759"/>
<evidence type="ECO:0000313" key="3">
    <source>
        <dbReference type="EMBL" id="PON54672.1"/>
    </source>
</evidence>
<accession>A0A2P5C0T3</accession>
<evidence type="ECO:0000256" key="1">
    <source>
        <dbReference type="ARBA" id="ARBA00022737"/>
    </source>
</evidence>
<gene>
    <name evidence="3" type="ORF">TorRG33x02_301680</name>
</gene>
<comment type="caution">
    <text evidence="3">The sequence shown here is derived from an EMBL/GenBank/DDBJ whole genome shotgun (WGS) entry which is preliminary data.</text>
</comment>
<dbReference type="InterPro" id="IPR044974">
    <property type="entry name" value="Disease_R_plants"/>
</dbReference>
<evidence type="ECO:0000313" key="4">
    <source>
        <dbReference type="Proteomes" id="UP000237000"/>
    </source>
</evidence>
<reference evidence="4" key="1">
    <citation type="submission" date="2016-06" db="EMBL/GenBank/DDBJ databases">
        <title>Parallel loss of symbiosis genes in relatives of nitrogen-fixing non-legume Parasponia.</title>
        <authorList>
            <person name="Van Velzen R."/>
            <person name="Holmer R."/>
            <person name="Bu F."/>
            <person name="Rutten L."/>
            <person name="Van Zeijl A."/>
            <person name="Liu W."/>
            <person name="Santuari L."/>
            <person name="Cao Q."/>
            <person name="Sharma T."/>
            <person name="Shen D."/>
            <person name="Roswanjaya Y."/>
            <person name="Wardhani T."/>
            <person name="Kalhor M.S."/>
            <person name="Jansen J."/>
            <person name="Van den Hoogen J."/>
            <person name="Gungor B."/>
            <person name="Hartog M."/>
            <person name="Hontelez J."/>
            <person name="Verver J."/>
            <person name="Yang W.-C."/>
            <person name="Schijlen E."/>
            <person name="Repin R."/>
            <person name="Schilthuizen M."/>
            <person name="Schranz E."/>
            <person name="Heidstra R."/>
            <person name="Miyata K."/>
            <person name="Fedorova E."/>
            <person name="Kohlen W."/>
            <person name="Bisseling T."/>
            <person name="Smit S."/>
            <person name="Geurts R."/>
        </authorList>
    </citation>
    <scope>NUCLEOTIDE SEQUENCE [LARGE SCALE GENOMIC DNA]</scope>
    <source>
        <strain evidence="4">cv. RG33-2</strain>
    </source>
</reference>
<dbReference type="GO" id="GO:0098542">
    <property type="term" value="P:defense response to other organism"/>
    <property type="evidence" value="ECO:0007669"/>
    <property type="project" value="TreeGrafter"/>
</dbReference>
<dbReference type="AlphaFoldDB" id="A0A2P5C0T3"/>
<protein>
    <submittedName>
        <fullName evidence="3">NTF2-like domain containing protein</fullName>
    </submittedName>
</protein>
<name>A0A2P5C0T3_TREOI</name>
<feature type="domain" description="Disease resistance protein winged helix" evidence="2">
    <location>
        <begin position="2"/>
        <end position="59"/>
    </location>
</feature>
<keyword evidence="4" id="KW-1185">Reference proteome</keyword>